<evidence type="ECO:0000256" key="2">
    <source>
        <dbReference type="SAM" id="MobiDB-lite"/>
    </source>
</evidence>
<gene>
    <name evidence="3" type="ORF">L5515_002912</name>
</gene>
<protein>
    <submittedName>
        <fullName evidence="3">Uncharacterized protein</fullName>
    </submittedName>
</protein>
<reference evidence="3 4" key="1">
    <citation type="submission" date="2022-04" db="EMBL/GenBank/DDBJ databases">
        <title>Chromosome-level reference genomes for two strains of Caenorhabditis briggsae: an improved platform for comparative genomics.</title>
        <authorList>
            <person name="Stevens L."/>
            <person name="Andersen E."/>
        </authorList>
    </citation>
    <scope>NUCLEOTIDE SEQUENCE [LARGE SCALE GENOMIC DNA]</scope>
    <source>
        <strain evidence="3">VX34</strain>
        <tissue evidence="3">Whole-organism</tissue>
    </source>
</reference>
<feature type="coiled-coil region" evidence="1">
    <location>
        <begin position="311"/>
        <end position="341"/>
    </location>
</feature>
<dbReference type="Gene3D" id="6.10.250.3120">
    <property type="match status" value="1"/>
</dbReference>
<evidence type="ECO:0000313" key="3">
    <source>
        <dbReference type="EMBL" id="UMM21070.1"/>
    </source>
</evidence>
<feature type="region of interest" description="Disordered" evidence="2">
    <location>
        <begin position="70"/>
        <end position="136"/>
    </location>
</feature>
<name>A0AAE9JB36_CAEBR</name>
<keyword evidence="1" id="KW-0175">Coiled coil</keyword>
<dbReference type="Proteomes" id="UP000829354">
    <property type="component" value="Chromosome III"/>
</dbReference>
<dbReference type="EMBL" id="CP092622">
    <property type="protein sequence ID" value="UMM21070.1"/>
    <property type="molecule type" value="Genomic_DNA"/>
</dbReference>
<keyword evidence="4" id="KW-1185">Reference proteome</keyword>
<evidence type="ECO:0000313" key="4">
    <source>
        <dbReference type="Proteomes" id="UP000829354"/>
    </source>
</evidence>
<proteinExistence type="predicted"/>
<accession>A0AAE9JB36</accession>
<dbReference type="AlphaFoldDB" id="A0AAE9JB36"/>
<organism evidence="3 4">
    <name type="scientific">Caenorhabditis briggsae</name>
    <dbReference type="NCBI Taxonomy" id="6238"/>
    <lineage>
        <taxon>Eukaryota</taxon>
        <taxon>Metazoa</taxon>
        <taxon>Ecdysozoa</taxon>
        <taxon>Nematoda</taxon>
        <taxon>Chromadorea</taxon>
        <taxon>Rhabditida</taxon>
        <taxon>Rhabditina</taxon>
        <taxon>Rhabditomorpha</taxon>
        <taxon>Rhabditoidea</taxon>
        <taxon>Rhabditidae</taxon>
        <taxon>Peloderinae</taxon>
        <taxon>Caenorhabditis</taxon>
    </lineage>
</organism>
<sequence>MDYDTDTLRSAKCNRDASQSHQVFATLGKMEQQTIFCFDSLLDVAIRCWRLNHRNDINRRRISHEVYKPSRSFLPQDNGPMLHRSPSGAKRKIRQKRTAAEEAALSRPSPFFSPSSSSSQTSISPTPTETSSNYRSLIDSGDYQSILPDFDPSFVPVPTPRLSVPFSNSMSSLELSSNTTVSSPVSVVAPQAPPPMPPPVTAKPTVEVHPMPIDERSPSMASSLNGSIDIDIYKPKPPVPIKPKGLRIDHLNRSTSMTSLSSPSPIQHTTSSFLNNFMPTPSLINLQQSYRNPDLGSQDLARLESTRHESIQKVSRKLSTYEDEKNMIENELEEIERTGARLLSIVEQQDKNLAIRVRRYLEKSKELVGIETNLRLQWSKLNERIKDGAIDIQSARAEEGYIAKRLKDTDFLRKISTRREADYDKELSEIFNQDELHQWFLFKKATIKWLQNESSVSYFIRESNAKLDALHLVPRGTSAQI</sequence>
<feature type="compositionally biased region" description="Low complexity" evidence="2">
    <location>
        <begin position="106"/>
        <end position="132"/>
    </location>
</feature>
<evidence type="ECO:0000256" key="1">
    <source>
        <dbReference type="SAM" id="Coils"/>
    </source>
</evidence>